<feature type="chain" id="PRO_5003224225" evidence="4">
    <location>
        <begin position="24"/>
        <end position="448"/>
    </location>
</feature>
<dbReference type="InterPro" id="IPR038352">
    <property type="entry name" value="Imelysin_sf"/>
</dbReference>
<evidence type="ECO:0000256" key="4">
    <source>
        <dbReference type="SAM" id="SignalP"/>
    </source>
</evidence>
<dbReference type="AlphaFoldDB" id="E7RSY1"/>
<dbReference type="InterPro" id="IPR018976">
    <property type="entry name" value="Imelysin-like"/>
</dbReference>
<keyword evidence="7" id="KW-1185">Reference proteome</keyword>
<dbReference type="Gene3D" id="1.20.1420.20">
    <property type="entry name" value="M75 peptidase, HXXE motif"/>
    <property type="match status" value="1"/>
</dbReference>
<dbReference type="HOGENOM" id="CLU_050043_1_0_10"/>
<accession>E7RSY1</accession>
<dbReference type="Proteomes" id="UP000005580">
    <property type="component" value="Unassembled WGS sequence"/>
</dbReference>
<gene>
    <name evidence="6" type="ORF">HMPREF0663_12399</name>
</gene>
<keyword evidence="2 4" id="KW-0732">Signal</keyword>
<dbReference type="STRING" id="28134.SAMN05444288_0930"/>
<dbReference type="RefSeq" id="WP_004370635.1">
    <property type="nucleotide sequence ID" value="NZ_GL833119.1"/>
</dbReference>
<dbReference type="EMBL" id="AEPE02000006">
    <property type="protein sequence ID" value="EFZ36332.1"/>
    <property type="molecule type" value="Genomic_DNA"/>
</dbReference>
<dbReference type="Pfam" id="PF09375">
    <property type="entry name" value="Peptidase_M75"/>
    <property type="match status" value="1"/>
</dbReference>
<evidence type="ECO:0000256" key="2">
    <source>
        <dbReference type="ARBA" id="ARBA00022729"/>
    </source>
</evidence>
<dbReference type="PROSITE" id="PS51257">
    <property type="entry name" value="PROKAR_LIPOPROTEIN"/>
    <property type="match status" value="1"/>
</dbReference>
<comment type="caution">
    <text evidence="6">The sequence shown here is derived from an EMBL/GenBank/DDBJ whole genome shotgun (WGS) entry which is preliminary data.</text>
</comment>
<dbReference type="eggNOG" id="COG3489">
    <property type="taxonomic scope" value="Bacteria"/>
</dbReference>
<sequence>MKKLFRNALFFAMSGTLTLSTVACSSDNNGNGGTDLATQNAEIQSITQRYLNDVVYPTYSNLAIESEGLYNKIAALKAKLNAGTNVNQSEIDAICSSYKAARNYWEESEAFLYGAATDFNIDPHIDTWPLAVEILAKDLSNKDKIAGLNANTGVDFARKNLIPDNLGFHGIEFIFFRDGKNRPATFFNNNEKENYVDPNGNAYFKNVTVTGKEEVIFASAVAGDLRDKCYQLEVAWEGNKAPANHIARVAECAKNFDDFGTLTKTGLSYGEDLLAANTSKSSLASASWKKVLETIFISGCSNICAEVADQKMGQAYRTHTSSSPTYHEGENGNKEEDDPNYIESPYSYNSFTDFYDNIQSIQNSLYGNYNQSAYSDNSIMAYLTAHNAAMATNLQNKLTAALLALKACQNSNKAFVQNPGASYVKTAMDAVSALDDALTETSKWVLAN</sequence>
<organism evidence="6 7">
    <name type="scientific">Hoylesella oralis ATCC 33269</name>
    <dbReference type="NCBI Taxonomy" id="873533"/>
    <lineage>
        <taxon>Bacteria</taxon>
        <taxon>Pseudomonadati</taxon>
        <taxon>Bacteroidota</taxon>
        <taxon>Bacteroidia</taxon>
        <taxon>Bacteroidales</taxon>
        <taxon>Prevotellaceae</taxon>
        <taxon>Hoylesella</taxon>
    </lineage>
</organism>
<feature type="region of interest" description="Disordered" evidence="3">
    <location>
        <begin position="316"/>
        <end position="342"/>
    </location>
</feature>
<feature type="domain" description="Imelysin-like" evidence="5">
    <location>
        <begin position="70"/>
        <end position="434"/>
    </location>
</feature>
<proteinExistence type="predicted"/>
<comment type="subcellular location">
    <subcellularLocation>
        <location evidence="1">Cell envelope</location>
    </subcellularLocation>
</comment>
<name>E7RSY1_9BACT</name>
<evidence type="ECO:0000256" key="3">
    <source>
        <dbReference type="SAM" id="MobiDB-lite"/>
    </source>
</evidence>
<dbReference type="CDD" id="cd14658">
    <property type="entry name" value="Imelysin-like_IrpA"/>
    <property type="match status" value="1"/>
</dbReference>
<dbReference type="GO" id="GO:0030313">
    <property type="term" value="C:cell envelope"/>
    <property type="evidence" value="ECO:0007669"/>
    <property type="project" value="UniProtKB-SubCell"/>
</dbReference>
<reference evidence="6" key="1">
    <citation type="submission" date="2011-01" db="EMBL/GenBank/DDBJ databases">
        <authorList>
            <person name="Muzny D."/>
            <person name="Qin X."/>
            <person name="Buhay C."/>
            <person name="Dugan-Rocha S."/>
            <person name="Ding Y."/>
            <person name="Chen G."/>
            <person name="Hawes A."/>
            <person name="Holder M."/>
            <person name="Jhangiani S."/>
            <person name="Johnson A."/>
            <person name="Khan Z."/>
            <person name="Li Z."/>
            <person name="Liu W."/>
            <person name="Liu X."/>
            <person name="Perez L."/>
            <person name="Shen H."/>
            <person name="Wang Q."/>
            <person name="Watt J."/>
            <person name="Xi L."/>
            <person name="Xin Y."/>
            <person name="Zhou J."/>
            <person name="Deng J."/>
            <person name="Jiang H."/>
            <person name="Liu Y."/>
            <person name="Qu J."/>
            <person name="Song X.-Z."/>
            <person name="Zhang L."/>
            <person name="Villasana D."/>
            <person name="Johnson A."/>
            <person name="Liu J."/>
            <person name="Liyanage D."/>
            <person name="Lorensuhewa L."/>
            <person name="Robinson T."/>
            <person name="Song A."/>
            <person name="Song B.-B."/>
            <person name="Dinh H."/>
            <person name="Thornton R."/>
            <person name="Coyle M."/>
            <person name="Francisco L."/>
            <person name="Jackson L."/>
            <person name="Javaid M."/>
            <person name="Korchina V."/>
            <person name="Kovar C."/>
            <person name="Mata R."/>
            <person name="Mathew T."/>
            <person name="Ngo R."/>
            <person name="Nguyen L."/>
            <person name="Nguyen N."/>
            <person name="Okwuonu G."/>
            <person name="Ongeri F."/>
            <person name="Pham C."/>
            <person name="Simmons D."/>
            <person name="Wilczek-Boney K."/>
            <person name="Hale W."/>
            <person name="Jakkamsetti A."/>
            <person name="Pham P."/>
            <person name="Ruth R."/>
            <person name="San Lucas F."/>
            <person name="Warren J."/>
            <person name="Zhang J."/>
            <person name="Zhao Z."/>
            <person name="Zhou C."/>
            <person name="Zhu D."/>
            <person name="Lee S."/>
            <person name="Bess C."/>
            <person name="Blankenburg K."/>
            <person name="Forbes L."/>
            <person name="Fu Q."/>
            <person name="Gubbala S."/>
            <person name="Hirani K."/>
            <person name="Jayaseelan J.C."/>
            <person name="Lara F."/>
            <person name="Munidasa M."/>
            <person name="Palculict T."/>
            <person name="Patil S."/>
            <person name="Pu L.-L."/>
            <person name="Saada N."/>
            <person name="Tang L."/>
            <person name="Weissenberger G."/>
            <person name="Zhu Y."/>
            <person name="Hemphill L."/>
            <person name="Shang Y."/>
            <person name="Youmans B."/>
            <person name="Ayvaz T."/>
            <person name="Ross M."/>
            <person name="Santibanez J."/>
            <person name="Aqrawi P."/>
            <person name="Gross S."/>
            <person name="Joshi V."/>
            <person name="Fowler G."/>
            <person name="Nazareth L."/>
            <person name="Reid J."/>
            <person name="Worley K."/>
            <person name="Petrosino J."/>
            <person name="Highlander S."/>
            <person name="Gibbs R."/>
        </authorList>
    </citation>
    <scope>NUCLEOTIDE SEQUENCE [LARGE SCALE GENOMIC DNA]</scope>
    <source>
        <strain evidence="6">ATCC 33269</strain>
    </source>
</reference>
<evidence type="ECO:0000313" key="7">
    <source>
        <dbReference type="Proteomes" id="UP000005580"/>
    </source>
</evidence>
<evidence type="ECO:0000259" key="5">
    <source>
        <dbReference type="Pfam" id="PF09375"/>
    </source>
</evidence>
<evidence type="ECO:0000313" key="6">
    <source>
        <dbReference type="EMBL" id="EFZ36332.1"/>
    </source>
</evidence>
<feature type="signal peptide" evidence="4">
    <location>
        <begin position="1"/>
        <end position="23"/>
    </location>
</feature>
<evidence type="ECO:0000256" key="1">
    <source>
        <dbReference type="ARBA" id="ARBA00004196"/>
    </source>
</evidence>
<protein>
    <submittedName>
        <fullName evidence="6">Imelysin</fullName>
    </submittedName>
</protein>
<dbReference type="InterPro" id="IPR034982">
    <property type="entry name" value="Imelysin-like_IrpA"/>
</dbReference>